<evidence type="ECO:0000256" key="1">
    <source>
        <dbReference type="SAM" id="MobiDB-lite"/>
    </source>
</evidence>
<proteinExistence type="predicted"/>
<evidence type="ECO:0000313" key="3">
    <source>
        <dbReference type="EMBL" id="CAK7924370.1"/>
    </source>
</evidence>
<feature type="domain" description="Chromo" evidence="2">
    <location>
        <begin position="168"/>
        <end position="216"/>
    </location>
</feature>
<dbReference type="Proteomes" id="UP001162060">
    <property type="component" value="Unassembled WGS sequence"/>
</dbReference>
<dbReference type="EMBL" id="CAKLBY020000074">
    <property type="protein sequence ID" value="CAK7924370.1"/>
    <property type="molecule type" value="Genomic_DNA"/>
</dbReference>
<evidence type="ECO:0000313" key="4">
    <source>
        <dbReference type="Proteomes" id="UP001162060"/>
    </source>
</evidence>
<dbReference type="InterPro" id="IPR016197">
    <property type="entry name" value="Chromo-like_dom_sf"/>
</dbReference>
<gene>
    <name evidence="3" type="ORF">PM001_LOCUS9520</name>
</gene>
<evidence type="ECO:0000259" key="2">
    <source>
        <dbReference type="PROSITE" id="PS50013"/>
    </source>
</evidence>
<dbReference type="InterPro" id="IPR000953">
    <property type="entry name" value="Chromo/chromo_shadow_dom"/>
</dbReference>
<name>A0AAV1TPQ3_9STRA</name>
<protein>
    <recommendedName>
        <fullName evidence="2">Chromo domain-containing protein</fullName>
    </recommendedName>
</protein>
<feature type="compositionally biased region" description="Polar residues" evidence="1">
    <location>
        <begin position="51"/>
        <end position="60"/>
    </location>
</feature>
<organism evidence="3 4">
    <name type="scientific">Peronospora matthiolae</name>
    <dbReference type="NCBI Taxonomy" id="2874970"/>
    <lineage>
        <taxon>Eukaryota</taxon>
        <taxon>Sar</taxon>
        <taxon>Stramenopiles</taxon>
        <taxon>Oomycota</taxon>
        <taxon>Peronosporomycetes</taxon>
        <taxon>Peronosporales</taxon>
        <taxon>Peronosporaceae</taxon>
        <taxon>Peronospora</taxon>
    </lineage>
</organism>
<dbReference type="Pfam" id="PF00385">
    <property type="entry name" value="Chromo"/>
    <property type="match status" value="1"/>
</dbReference>
<dbReference type="PROSITE" id="PS50013">
    <property type="entry name" value="CHROMO_2"/>
    <property type="match status" value="1"/>
</dbReference>
<dbReference type="CDD" id="cd00024">
    <property type="entry name" value="CD_CSD"/>
    <property type="match status" value="1"/>
</dbReference>
<feature type="region of interest" description="Disordered" evidence="1">
    <location>
        <begin position="41"/>
        <end position="105"/>
    </location>
</feature>
<accession>A0AAV1TPQ3</accession>
<feature type="compositionally biased region" description="Basic and acidic residues" evidence="1">
    <location>
        <begin position="64"/>
        <end position="85"/>
    </location>
</feature>
<sequence length="216" mass="24826">MGNAYTIELPRKLRTHPTFIVGRLRPYYQYEPVLRGEENIRVREPRPLSSGPVSTSQSGRRPSRAVERCLDDLQPARHEDNESNVRSRVVPVQKRHDRPNDRSLRSCNYPLQGHETHNAEFVHDPGHLVTIPLNGSAFEHKADPTLEPDQVFPPPPHPLVDSVGGQRFLVERILNHRNVKGVLTSYLVRWRDYPPAWDSWKSHAHLMVDVLGIVEQ</sequence>
<dbReference type="Gene3D" id="2.40.50.40">
    <property type="match status" value="1"/>
</dbReference>
<dbReference type="InterPro" id="IPR023780">
    <property type="entry name" value="Chromo_domain"/>
</dbReference>
<dbReference type="SUPFAM" id="SSF54160">
    <property type="entry name" value="Chromo domain-like"/>
    <property type="match status" value="1"/>
</dbReference>
<dbReference type="AlphaFoldDB" id="A0AAV1TPQ3"/>
<comment type="caution">
    <text evidence="3">The sequence shown here is derived from an EMBL/GenBank/DDBJ whole genome shotgun (WGS) entry which is preliminary data.</text>
</comment>
<reference evidence="3" key="1">
    <citation type="submission" date="2024-01" db="EMBL/GenBank/DDBJ databases">
        <authorList>
            <person name="Webb A."/>
        </authorList>
    </citation>
    <scope>NUCLEOTIDE SEQUENCE</scope>
    <source>
        <strain evidence="3">Pm1</strain>
    </source>
</reference>